<keyword evidence="2" id="KW-1185">Reference proteome</keyword>
<dbReference type="Proteomes" id="UP000307841">
    <property type="component" value="Unassembled WGS sequence"/>
</dbReference>
<protein>
    <submittedName>
        <fullName evidence="1">Uncharacterized protein</fullName>
    </submittedName>
</protein>
<name>A0A4U2YAA9_9BACL</name>
<accession>A0A4U2YAA9</accession>
<evidence type="ECO:0000313" key="1">
    <source>
        <dbReference type="EMBL" id="TKI57687.1"/>
    </source>
</evidence>
<dbReference type="AlphaFoldDB" id="A0A4U2YAA9"/>
<organism evidence="1 2">
    <name type="scientific">Brevibacillus antibioticus</name>
    <dbReference type="NCBI Taxonomy" id="2570228"/>
    <lineage>
        <taxon>Bacteria</taxon>
        <taxon>Bacillati</taxon>
        <taxon>Bacillota</taxon>
        <taxon>Bacilli</taxon>
        <taxon>Bacillales</taxon>
        <taxon>Paenibacillaceae</taxon>
        <taxon>Brevibacillus</taxon>
    </lineage>
</organism>
<gene>
    <name evidence="1" type="ORF">E8L90_20850</name>
</gene>
<dbReference type="EMBL" id="SZNK01000001">
    <property type="protein sequence ID" value="TKI57687.1"/>
    <property type="molecule type" value="Genomic_DNA"/>
</dbReference>
<evidence type="ECO:0000313" key="2">
    <source>
        <dbReference type="Proteomes" id="UP000307841"/>
    </source>
</evidence>
<sequence length="208" mass="22212">MFAKKSLLSAVATALLLGVSVTGGGMSPVFASSVQQSPQQIMRLIGDKYQVGEVLSDKDAELVKKYAFEPNHVKTLADAQPDNWTVTGSDSNTAFNAFISGTVYVGLNLWENNFRADLTTYVKKGTPTHYQNSIQLDAYGLVGAGGTKIGKTAEFEVSSGWTPSSKLQYSSTFDQPFNASVAYYYITPKGAVKGATGSIEIVGVGKKK</sequence>
<proteinExistence type="predicted"/>
<dbReference type="OrthoDB" id="2990674at2"/>
<reference evidence="1 2" key="1">
    <citation type="submission" date="2019-04" db="EMBL/GenBank/DDBJ databases">
        <title>Whole genome sequencing of Brevibacillus sp. TGS2-1.</title>
        <authorList>
            <person name="Choi A."/>
        </authorList>
    </citation>
    <scope>NUCLEOTIDE SEQUENCE [LARGE SCALE GENOMIC DNA]</scope>
    <source>
        <strain evidence="1 2">TGS2-1</strain>
    </source>
</reference>
<dbReference type="RefSeq" id="WP_137031173.1">
    <property type="nucleotide sequence ID" value="NZ_SZNK01000001.1"/>
</dbReference>
<comment type="caution">
    <text evidence="1">The sequence shown here is derived from an EMBL/GenBank/DDBJ whole genome shotgun (WGS) entry which is preliminary data.</text>
</comment>